<dbReference type="Pfam" id="PF14289">
    <property type="entry name" value="DUF4369"/>
    <property type="match status" value="1"/>
</dbReference>
<organism evidence="2 3">
    <name type="scientific">Constantimarinum furrinae</name>
    <dbReference type="NCBI Taxonomy" id="2562285"/>
    <lineage>
        <taxon>Bacteria</taxon>
        <taxon>Pseudomonadati</taxon>
        <taxon>Bacteroidota</taxon>
        <taxon>Flavobacteriia</taxon>
        <taxon>Flavobacteriales</taxon>
        <taxon>Flavobacteriaceae</taxon>
        <taxon>Altibacter/Constantimarinum group</taxon>
        <taxon>Constantimarinum</taxon>
    </lineage>
</organism>
<gene>
    <name evidence="2" type="ORF">ALE3EI_1729</name>
</gene>
<dbReference type="RefSeq" id="WP_186987886.1">
    <property type="nucleotide sequence ID" value="NZ_CP052909.1"/>
</dbReference>
<reference evidence="2 3" key="1">
    <citation type="submission" date="2020-04" db="EMBL/GenBank/DDBJ databases">
        <title>Genome sequence of Altibacter aquimarinus strain ALE3EI.</title>
        <authorList>
            <person name="Oh H.-M."/>
            <person name="Jang D."/>
        </authorList>
    </citation>
    <scope>NUCLEOTIDE SEQUENCE [LARGE SCALE GENOMIC DNA]</scope>
    <source>
        <strain evidence="2 3">ALE3EI</strain>
    </source>
</reference>
<feature type="domain" description="DUF4369" evidence="1">
    <location>
        <begin position="25"/>
        <end position="122"/>
    </location>
</feature>
<sequence>MKQFFFGIIVILIVASCSSNENKMILTGEVNGLKKGTLLLQKIEDTLVVTVDSVMIDGNSSFYFSEEIVSPEIFYLYLRLKDGTLRDDRITFFGEPSEIHITTTLKDFGTSPKITGSLNQDKIQEYNKLIARYNDKNLELIQKNLAAGQQKSDSAIRAFQKQQNDIVKGKYLATVNFALNHPDYEMSPYLILSEVFDANIKYLDTVYKALTPKIKDSKYGKQLESYIENRKNLTE</sequence>
<dbReference type="PROSITE" id="PS51257">
    <property type="entry name" value="PROKAR_LIPOPROTEIN"/>
    <property type="match status" value="1"/>
</dbReference>
<evidence type="ECO:0000313" key="3">
    <source>
        <dbReference type="Proteomes" id="UP000515514"/>
    </source>
</evidence>
<keyword evidence="3" id="KW-1185">Reference proteome</keyword>
<dbReference type="AlphaFoldDB" id="A0A7G8PVB4"/>
<evidence type="ECO:0000259" key="1">
    <source>
        <dbReference type="Pfam" id="PF14289"/>
    </source>
</evidence>
<dbReference type="InterPro" id="IPR025380">
    <property type="entry name" value="DUF4369"/>
</dbReference>
<dbReference type="KEGG" id="alti:ALE3EI_1729"/>
<evidence type="ECO:0000313" key="2">
    <source>
        <dbReference type="EMBL" id="QNJ98280.1"/>
    </source>
</evidence>
<proteinExistence type="predicted"/>
<name>A0A7G8PVB4_9FLAO</name>
<dbReference type="EMBL" id="CP052909">
    <property type="protein sequence ID" value="QNJ98280.1"/>
    <property type="molecule type" value="Genomic_DNA"/>
</dbReference>
<dbReference type="Proteomes" id="UP000515514">
    <property type="component" value="Chromosome"/>
</dbReference>
<protein>
    <recommendedName>
        <fullName evidence="1">DUF4369 domain-containing protein</fullName>
    </recommendedName>
</protein>
<accession>A0A7G8PVB4</accession>